<dbReference type="Pfam" id="PF01381">
    <property type="entry name" value="HTH_3"/>
    <property type="match status" value="1"/>
</dbReference>
<gene>
    <name evidence="3" type="ORF">HNQ46_001983</name>
</gene>
<reference evidence="3 4" key="1">
    <citation type="submission" date="2020-08" db="EMBL/GenBank/DDBJ databases">
        <title>Genomic Encyclopedia of Type Strains, Phase IV (KMG-IV): sequencing the most valuable type-strain genomes for metagenomic binning, comparative biology and taxonomic classification.</title>
        <authorList>
            <person name="Goeker M."/>
        </authorList>
    </citation>
    <scope>NUCLEOTIDE SEQUENCE [LARGE SCALE GENOMIC DNA]</scope>
    <source>
        <strain evidence="3 4">DSM 17245</strain>
    </source>
</reference>
<dbReference type="GO" id="GO:0005829">
    <property type="term" value="C:cytosol"/>
    <property type="evidence" value="ECO:0007669"/>
    <property type="project" value="TreeGrafter"/>
</dbReference>
<feature type="domain" description="HTH cro/C1-type" evidence="2">
    <location>
        <begin position="34"/>
        <end position="89"/>
    </location>
</feature>
<protein>
    <submittedName>
        <fullName evidence="3">Transcriptional regulator with XRE-family HTH domain</fullName>
    </submittedName>
</protein>
<dbReference type="Gene3D" id="1.10.260.40">
    <property type="entry name" value="lambda repressor-like DNA-binding domains"/>
    <property type="match status" value="1"/>
</dbReference>
<dbReference type="GeneID" id="85015509"/>
<proteinExistence type="predicted"/>
<evidence type="ECO:0000256" key="1">
    <source>
        <dbReference type="ARBA" id="ARBA00023125"/>
    </source>
</evidence>
<dbReference type="InterPro" id="IPR001387">
    <property type="entry name" value="Cro/C1-type_HTH"/>
</dbReference>
<dbReference type="CDD" id="cd00093">
    <property type="entry name" value="HTH_XRE"/>
    <property type="match status" value="1"/>
</dbReference>
<dbReference type="PANTHER" id="PTHR46797">
    <property type="entry name" value="HTH-TYPE TRANSCRIPTIONAL REGULATOR"/>
    <property type="match status" value="1"/>
</dbReference>
<accession>A0A7W9W2Y1</accession>
<evidence type="ECO:0000313" key="4">
    <source>
        <dbReference type="Proteomes" id="UP000522163"/>
    </source>
</evidence>
<evidence type="ECO:0000259" key="2">
    <source>
        <dbReference type="PROSITE" id="PS50943"/>
    </source>
</evidence>
<dbReference type="Proteomes" id="UP000522163">
    <property type="component" value="Unassembled WGS sequence"/>
</dbReference>
<dbReference type="AlphaFoldDB" id="A0A7W9W2Y1"/>
<name>A0A7W9W2Y1_9FIRM</name>
<dbReference type="SUPFAM" id="SSF47413">
    <property type="entry name" value="lambda repressor-like DNA-binding domains"/>
    <property type="match status" value="1"/>
</dbReference>
<dbReference type="SMART" id="SM00530">
    <property type="entry name" value="HTH_XRE"/>
    <property type="match status" value="1"/>
</dbReference>
<evidence type="ECO:0000313" key="3">
    <source>
        <dbReference type="EMBL" id="MBB6041988.1"/>
    </source>
</evidence>
<dbReference type="PANTHER" id="PTHR46797:SF1">
    <property type="entry name" value="METHYLPHOSPHONATE SYNTHASE"/>
    <property type="match status" value="1"/>
</dbReference>
<keyword evidence="1" id="KW-0238">DNA-binding</keyword>
<dbReference type="InterPro" id="IPR010982">
    <property type="entry name" value="Lambda_DNA-bd_dom_sf"/>
</dbReference>
<dbReference type="GO" id="GO:0003677">
    <property type="term" value="F:DNA binding"/>
    <property type="evidence" value="ECO:0007669"/>
    <property type="project" value="UniProtKB-KW"/>
</dbReference>
<dbReference type="GO" id="GO:0003700">
    <property type="term" value="F:DNA-binding transcription factor activity"/>
    <property type="evidence" value="ECO:0007669"/>
    <property type="project" value="TreeGrafter"/>
</dbReference>
<comment type="caution">
    <text evidence="3">The sequence shown here is derived from an EMBL/GenBank/DDBJ whole genome shotgun (WGS) entry which is preliminary data.</text>
</comment>
<dbReference type="RefSeq" id="WP_183684522.1">
    <property type="nucleotide sequence ID" value="NZ_JACHHH010000011.1"/>
</dbReference>
<dbReference type="InterPro" id="IPR050807">
    <property type="entry name" value="TransReg_Diox_bact_type"/>
</dbReference>
<organism evidence="3 4">
    <name type="scientific">Oribacterium sinus</name>
    <dbReference type="NCBI Taxonomy" id="237576"/>
    <lineage>
        <taxon>Bacteria</taxon>
        <taxon>Bacillati</taxon>
        <taxon>Bacillota</taxon>
        <taxon>Clostridia</taxon>
        <taxon>Lachnospirales</taxon>
        <taxon>Lachnospiraceae</taxon>
        <taxon>Oribacterium</taxon>
    </lineage>
</organism>
<sequence length="109" mass="12381">MSELKNLTKELLKDKEFKKEFEALQPERDLTMSLIRARQEAGLTQAELSKKSGISQADISRLENGNKNPSMALLNRIAEAMDSHLIIDFVPNKDLAKLKVQEKKNIKTD</sequence>
<dbReference type="EMBL" id="JACHHH010000011">
    <property type="protein sequence ID" value="MBB6041988.1"/>
    <property type="molecule type" value="Genomic_DNA"/>
</dbReference>
<dbReference type="PROSITE" id="PS50943">
    <property type="entry name" value="HTH_CROC1"/>
    <property type="match status" value="1"/>
</dbReference>